<dbReference type="AlphaFoldDB" id="A2F854"/>
<name>A2F854_TRIV3</name>
<feature type="compositionally biased region" description="Basic residues" evidence="1">
    <location>
        <begin position="1"/>
        <end position="10"/>
    </location>
</feature>
<evidence type="ECO:0000313" key="3">
    <source>
        <dbReference type="Proteomes" id="UP000001542"/>
    </source>
</evidence>
<keyword evidence="3" id="KW-1185">Reference proteome</keyword>
<evidence type="ECO:0000313" key="2">
    <source>
        <dbReference type="EMBL" id="EAX98930.1"/>
    </source>
</evidence>
<feature type="compositionally biased region" description="Basic residues" evidence="1">
    <location>
        <begin position="29"/>
        <end position="47"/>
    </location>
</feature>
<dbReference type="Proteomes" id="UP000001542">
    <property type="component" value="Unassembled WGS sequence"/>
</dbReference>
<dbReference type="InParanoid" id="A2F854"/>
<dbReference type="KEGG" id="tva:4756733"/>
<evidence type="ECO:0000256" key="1">
    <source>
        <dbReference type="SAM" id="MobiDB-lite"/>
    </source>
</evidence>
<feature type="region of interest" description="Disordered" evidence="1">
    <location>
        <begin position="1"/>
        <end position="88"/>
    </location>
</feature>
<reference evidence="2" key="1">
    <citation type="submission" date="2006-10" db="EMBL/GenBank/DDBJ databases">
        <authorList>
            <person name="Amadeo P."/>
            <person name="Zhao Q."/>
            <person name="Wortman J."/>
            <person name="Fraser-Liggett C."/>
            <person name="Carlton J."/>
        </authorList>
    </citation>
    <scope>NUCLEOTIDE SEQUENCE</scope>
    <source>
        <strain evidence="2">G3</strain>
    </source>
</reference>
<feature type="compositionally biased region" description="Polar residues" evidence="1">
    <location>
        <begin position="127"/>
        <end position="149"/>
    </location>
</feature>
<organism evidence="2 3">
    <name type="scientific">Trichomonas vaginalis (strain ATCC PRA-98 / G3)</name>
    <dbReference type="NCBI Taxonomy" id="412133"/>
    <lineage>
        <taxon>Eukaryota</taxon>
        <taxon>Metamonada</taxon>
        <taxon>Parabasalia</taxon>
        <taxon>Trichomonadida</taxon>
        <taxon>Trichomonadidae</taxon>
        <taxon>Trichomonas</taxon>
    </lineage>
</organism>
<feature type="compositionally biased region" description="Basic residues" evidence="1">
    <location>
        <begin position="151"/>
        <end position="160"/>
    </location>
</feature>
<feature type="compositionally biased region" description="Basic and acidic residues" evidence="1">
    <location>
        <begin position="48"/>
        <end position="59"/>
    </location>
</feature>
<dbReference type="VEuPathDB" id="TrichDB:TVAG_242950"/>
<dbReference type="VEuPathDB" id="TrichDB:TVAGG3_0282980"/>
<reference evidence="2" key="2">
    <citation type="journal article" date="2007" name="Science">
        <title>Draft genome sequence of the sexually transmitted pathogen Trichomonas vaginalis.</title>
        <authorList>
            <person name="Carlton J.M."/>
            <person name="Hirt R.P."/>
            <person name="Silva J.C."/>
            <person name="Delcher A.L."/>
            <person name="Schatz M."/>
            <person name="Zhao Q."/>
            <person name="Wortman J.R."/>
            <person name="Bidwell S.L."/>
            <person name="Alsmark U.C.M."/>
            <person name="Besteiro S."/>
            <person name="Sicheritz-Ponten T."/>
            <person name="Noel C.J."/>
            <person name="Dacks J.B."/>
            <person name="Foster P.G."/>
            <person name="Simillion C."/>
            <person name="Van de Peer Y."/>
            <person name="Miranda-Saavedra D."/>
            <person name="Barton G.J."/>
            <person name="Westrop G.D."/>
            <person name="Mueller S."/>
            <person name="Dessi D."/>
            <person name="Fiori P.L."/>
            <person name="Ren Q."/>
            <person name="Paulsen I."/>
            <person name="Zhang H."/>
            <person name="Bastida-Corcuera F.D."/>
            <person name="Simoes-Barbosa A."/>
            <person name="Brown M.T."/>
            <person name="Hayes R.D."/>
            <person name="Mukherjee M."/>
            <person name="Okumura C.Y."/>
            <person name="Schneider R."/>
            <person name="Smith A.J."/>
            <person name="Vanacova S."/>
            <person name="Villalvazo M."/>
            <person name="Haas B.J."/>
            <person name="Pertea M."/>
            <person name="Feldblyum T.V."/>
            <person name="Utterback T.R."/>
            <person name="Shu C.L."/>
            <person name="Osoegawa K."/>
            <person name="de Jong P.J."/>
            <person name="Hrdy I."/>
            <person name="Horvathova L."/>
            <person name="Zubacova Z."/>
            <person name="Dolezal P."/>
            <person name="Malik S.B."/>
            <person name="Logsdon J.M. Jr."/>
            <person name="Henze K."/>
            <person name="Gupta A."/>
            <person name="Wang C.C."/>
            <person name="Dunne R.L."/>
            <person name="Upcroft J.A."/>
            <person name="Upcroft P."/>
            <person name="White O."/>
            <person name="Salzberg S.L."/>
            <person name="Tang P."/>
            <person name="Chiu C.-H."/>
            <person name="Lee Y.-S."/>
            <person name="Embley T.M."/>
            <person name="Coombs G.H."/>
            <person name="Mottram J.C."/>
            <person name="Tachezy J."/>
            <person name="Fraser-Liggett C.M."/>
            <person name="Johnson P.J."/>
        </authorList>
    </citation>
    <scope>NUCLEOTIDE SEQUENCE [LARGE SCALE GENOMIC DNA]</scope>
    <source>
        <strain evidence="2">G3</strain>
    </source>
</reference>
<sequence length="252" mass="28445">MSEVHRKKRSSCSDEDESSRSSSSDSKHTATKRKSSLNKTKSHSKKRTSSDLKSTEKSMIRSSSHNNLDKALLSDKKLMSKHSRRTVSDISLSNSTDEITNDLNVPNSLIKNAVSDSVKSTSHKSSRQTSVNEGKSKTESSSVRKNVTQKTKSKRLISKSKKRKASSLHDFLNGVEKENDQQNPVKQSIFNQSMFRRKSEDDIESLRTPVAGFLDFQLPIIDIHKDLEMESEISEKFSFPCILEKLHRTLAL</sequence>
<feature type="region of interest" description="Disordered" evidence="1">
    <location>
        <begin position="114"/>
        <end position="160"/>
    </location>
</feature>
<dbReference type="RefSeq" id="XP_001311860.1">
    <property type="nucleotide sequence ID" value="XM_001311859.1"/>
</dbReference>
<accession>A2F854</accession>
<dbReference type="EMBL" id="DS113657">
    <property type="protein sequence ID" value="EAX98930.1"/>
    <property type="molecule type" value="Genomic_DNA"/>
</dbReference>
<gene>
    <name evidence="2" type="ORF">TVAG_242950</name>
</gene>
<protein>
    <submittedName>
        <fullName evidence="2">Uncharacterized protein</fullName>
    </submittedName>
</protein>
<proteinExistence type="predicted"/>